<sequence length="297" mass="33844">MGGKRSRQEDEPSTQYNPEGGGRSRAPPAKHWSKRQKTNASDDNMSAIKKRARAIERLFLRENANIPADKQIELERELAAHKQRITESKIKRLRSDMIGKYHMVRFFERKKAIRLAKQLQKRLAETEDPEELAKIKADLHIAQVDIDYAIYHPFMETYISLYATPSNNSTEKPTAAQYLHAPRPPMWSTIEKVREEGKEMLEKLQNRQPETIASTTPAKTLGVDSAKASQAKDKHERSAAEPSSPGKTKKKASFQKLQPWEKPKPVAKGENRAARRAKERVMAARKEETDGGGFFDE</sequence>
<feature type="compositionally biased region" description="Basic and acidic residues" evidence="9">
    <location>
        <begin position="259"/>
        <end position="273"/>
    </location>
</feature>
<evidence type="ECO:0000256" key="6">
    <source>
        <dbReference type="ARBA" id="ARBA00022552"/>
    </source>
</evidence>
<dbReference type="PANTHER" id="PTHR33911">
    <property type="entry name" value="RRNA-PROCESSING PROTEIN EFG1"/>
    <property type="match status" value="1"/>
</dbReference>
<feature type="compositionally biased region" description="Polar residues" evidence="9">
    <location>
        <begin position="206"/>
        <end position="218"/>
    </location>
</feature>
<protein>
    <recommendedName>
        <fullName evidence="4">rRNA-processing protein EFG1</fullName>
    </recommendedName>
    <alternativeName>
        <fullName evidence="5">rRNA-processing protein efg1</fullName>
    </alternativeName>
</protein>
<evidence type="ECO:0000256" key="1">
    <source>
        <dbReference type="ARBA" id="ARBA00002773"/>
    </source>
</evidence>
<name>A0AA40A875_9PEZI</name>
<dbReference type="GO" id="GO:0005730">
    <property type="term" value="C:nucleolus"/>
    <property type="evidence" value="ECO:0007669"/>
    <property type="project" value="UniProtKB-SubCell"/>
</dbReference>
<dbReference type="InterPro" id="IPR019310">
    <property type="entry name" value="Efg1"/>
</dbReference>
<organism evidence="10 11">
    <name type="scientific">Lasiosphaeris hirsuta</name>
    <dbReference type="NCBI Taxonomy" id="260670"/>
    <lineage>
        <taxon>Eukaryota</taxon>
        <taxon>Fungi</taxon>
        <taxon>Dikarya</taxon>
        <taxon>Ascomycota</taxon>
        <taxon>Pezizomycotina</taxon>
        <taxon>Sordariomycetes</taxon>
        <taxon>Sordariomycetidae</taxon>
        <taxon>Sordariales</taxon>
        <taxon>Lasiosphaeriaceae</taxon>
        <taxon>Lasiosphaeris</taxon>
    </lineage>
</organism>
<feature type="region of interest" description="Disordered" evidence="9">
    <location>
        <begin position="201"/>
        <end position="297"/>
    </location>
</feature>
<evidence type="ECO:0000256" key="5">
    <source>
        <dbReference type="ARBA" id="ARBA00019827"/>
    </source>
</evidence>
<accession>A0AA40A875</accession>
<dbReference type="Proteomes" id="UP001172102">
    <property type="component" value="Unassembled WGS sequence"/>
</dbReference>
<gene>
    <name evidence="10" type="ORF">B0H67DRAFT_601943</name>
</gene>
<evidence type="ECO:0000256" key="8">
    <source>
        <dbReference type="ARBA" id="ARBA00023242"/>
    </source>
</evidence>
<dbReference type="PANTHER" id="PTHR33911:SF1">
    <property type="entry name" value="RRNA-PROCESSING PROTEIN EFG1"/>
    <property type="match status" value="1"/>
</dbReference>
<proteinExistence type="inferred from homology"/>
<dbReference type="InterPro" id="IPR050786">
    <property type="entry name" value="EFG1_rRNA-proc"/>
</dbReference>
<keyword evidence="8" id="KW-0539">Nucleus</keyword>
<comment type="function">
    <text evidence="1">Involved in rRNA processing.</text>
</comment>
<feature type="region of interest" description="Disordered" evidence="9">
    <location>
        <begin position="1"/>
        <end position="47"/>
    </location>
</feature>
<evidence type="ECO:0000256" key="3">
    <source>
        <dbReference type="ARBA" id="ARBA00006916"/>
    </source>
</evidence>
<evidence type="ECO:0000256" key="4">
    <source>
        <dbReference type="ARBA" id="ARBA00018689"/>
    </source>
</evidence>
<comment type="caution">
    <text evidence="10">The sequence shown here is derived from an EMBL/GenBank/DDBJ whole genome shotgun (WGS) entry which is preliminary data.</text>
</comment>
<evidence type="ECO:0000256" key="7">
    <source>
        <dbReference type="ARBA" id="ARBA00023054"/>
    </source>
</evidence>
<reference evidence="10" key="1">
    <citation type="submission" date="2023-06" db="EMBL/GenBank/DDBJ databases">
        <title>Genome-scale phylogeny and comparative genomics of the fungal order Sordariales.</title>
        <authorList>
            <consortium name="Lawrence Berkeley National Laboratory"/>
            <person name="Hensen N."/>
            <person name="Bonometti L."/>
            <person name="Westerberg I."/>
            <person name="Brannstrom I.O."/>
            <person name="Guillou S."/>
            <person name="Cros-Aarteil S."/>
            <person name="Calhoun S."/>
            <person name="Haridas S."/>
            <person name="Kuo A."/>
            <person name="Mondo S."/>
            <person name="Pangilinan J."/>
            <person name="Riley R."/>
            <person name="Labutti K."/>
            <person name="Andreopoulos B."/>
            <person name="Lipzen A."/>
            <person name="Chen C."/>
            <person name="Yanf M."/>
            <person name="Daum C."/>
            <person name="Ng V."/>
            <person name="Clum A."/>
            <person name="Steindorff A."/>
            <person name="Ohm R."/>
            <person name="Martin F."/>
            <person name="Silar P."/>
            <person name="Natvig D."/>
            <person name="Lalanne C."/>
            <person name="Gautier V."/>
            <person name="Ament-Velasquez S.L."/>
            <person name="Kruys A."/>
            <person name="Hutchinson M.I."/>
            <person name="Powell A.J."/>
            <person name="Barry K."/>
            <person name="Miller A.N."/>
            <person name="Grigoriev I.V."/>
            <person name="Debuchy R."/>
            <person name="Gladieux P."/>
            <person name="Thoren M.H."/>
            <person name="Johannesson H."/>
        </authorList>
    </citation>
    <scope>NUCLEOTIDE SEQUENCE</scope>
    <source>
        <strain evidence="10">SMH4607-1</strain>
    </source>
</reference>
<dbReference type="GO" id="GO:0000462">
    <property type="term" value="P:maturation of SSU-rRNA from tricistronic rRNA transcript (SSU-rRNA, 5.8S rRNA, LSU-rRNA)"/>
    <property type="evidence" value="ECO:0007669"/>
    <property type="project" value="TreeGrafter"/>
</dbReference>
<dbReference type="EMBL" id="JAUKUA010000005">
    <property type="protein sequence ID" value="KAK0711107.1"/>
    <property type="molecule type" value="Genomic_DNA"/>
</dbReference>
<dbReference type="Pfam" id="PF10153">
    <property type="entry name" value="Efg1"/>
    <property type="match status" value="1"/>
</dbReference>
<evidence type="ECO:0000313" key="11">
    <source>
        <dbReference type="Proteomes" id="UP001172102"/>
    </source>
</evidence>
<feature type="compositionally biased region" description="Basic and acidic residues" evidence="9">
    <location>
        <begin position="1"/>
        <end position="10"/>
    </location>
</feature>
<comment type="similarity">
    <text evidence="3">Belongs to the EFG1 family.</text>
</comment>
<evidence type="ECO:0000256" key="9">
    <source>
        <dbReference type="SAM" id="MobiDB-lite"/>
    </source>
</evidence>
<evidence type="ECO:0000313" key="10">
    <source>
        <dbReference type="EMBL" id="KAK0711107.1"/>
    </source>
</evidence>
<comment type="subcellular location">
    <subcellularLocation>
        <location evidence="2">Nucleus</location>
        <location evidence="2">Nucleolus</location>
    </subcellularLocation>
</comment>
<dbReference type="GO" id="GO:0030688">
    <property type="term" value="C:preribosome, small subunit precursor"/>
    <property type="evidence" value="ECO:0007669"/>
    <property type="project" value="TreeGrafter"/>
</dbReference>
<keyword evidence="11" id="KW-1185">Reference proteome</keyword>
<keyword evidence="6" id="KW-0698">rRNA processing</keyword>
<feature type="compositionally biased region" description="Basic and acidic residues" evidence="9">
    <location>
        <begin position="230"/>
        <end position="239"/>
    </location>
</feature>
<feature type="compositionally biased region" description="Basic and acidic residues" evidence="9">
    <location>
        <begin position="279"/>
        <end position="289"/>
    </location>
</feature>
<dbReference type="AlphaFoldDB" id="A0AA40A875"/>
<evidence type="ECO:0000256" key="2">
    <source>
        <dbReference type="ARBA" id="ARBA00004604"/>
    </source>
</evidence>
<keyword evidence="7" id="KW-0175">Coiled coil</keyword>